<evidence type="ECO:0000256" key="1">
    <source>
        <dbReference type="SAM" id="SignalP"/>
    </source>
</evidence>
<evidence type="ECO:0000313" key="3">
    <source>
        <dbReference type="Proteomes" id="UP001548832"/>
    </source>
</evidence>
<dbReference type="Proteomes" id="UP001548832">
    <property type="component" value="Unassembled WGS sequence"/>
</dbReference>
<evidence type="ECO:0000313" key="2">
    <source>
        <dbReference type="EMBL" id="MET2826531.1"/>
    </source>
</evidence>
<organism evidence="2 3">
    <name type="scientific">Mesorhizobium shangrilense</name>
    <dbReference type="NCBI Taxonomy" id="460060"/>
    <lineage>
        <taxon>Bacteria</taxon>
        <taxon>Pseudomonadati</taxon>
        <taxon>Pseudomonadota</taxon>
        <taxon>Alphaproteobacteria</taxon>
        <taxon>Hyphomicrobiales</taxon>
        <taxon>Phyllobacteriaceae</taxon>
        <taxon>Mesorhizobium</taxon>
    </lineage>
</organism>
<reference evidence="2 3" key="1">
    <citation type="submission" date="2024-06" db="EMBL/GenBank/DDBJ databases">
        <authorList>
            <person name="Kim D.-U."/>
        </authorList>
    </citation>
    <scope>NUCLEOTIDE SEQUENCE [LARGE SCALE GENOMIC DNA]</scope>
    <source>
        <strain evidence="2 3">KACC15460</strain>
    </source>
</reference>
<gene>
    <name evidence="2" type="ORF">ABVQ20_06040</name>
</gene>
<evidence type="ECO:0008006" key="4">
    <source>
        <dbReference type="Google" id="ProtNLM"/>
    </source>
</evidence>
<sequence>MRILAALYLCAASATVAHGETLGYGSRAGMEVTVVSKSNIGTSHAIINVKHTKANAVTYCRDYVGKVTPRCVSDELKVPLAASISANCKTGEFSTLNSEGFTFSGPNPNYDPNDSVSQPEYRLLNSNGEAIGGSSADGYNVALDQFKALCPGSVK</sequence>
<dbReference type="EMBL" id="JBEWSZ010000001">
    <property type="protein sequence ID" value="MET2826531.1"/>
    <property type="molecule type" value="Genomic_DNA"/>
</dbReference>
<proteinExistence type="predicted"/>
<accession>A0ABV2D910</accession>
<protein>
    <recommendedName>
        <fullName evidence="4">DUF3617 family protein</fullName>
    </recommendedName>
</protein>
<keyword evidence="1" id="KW-0732">Signal</keyword>
<feature type="signal peptide" evidence="1">
    <location>
        <begin position="1"/>
        <end position="19"/>
    </location>
</feature>
<dbReference type="RefSeq" id="WP_354458637.1">
    <property type="nucleotide sequence ID" value="NZ_JBEWSZ010000001.1"/>
</dbReference>
<comment type="caution">
    <text evidence="2">The sequence shown here is derived from an EMBL/GenBank/DDBJ whole genome shotgun (WGS) entry which is preliminary data.</text>
</comment>
<feature type="chain" id="PRO_5047025895" description="DUF3617 family protein" evidence="1">
    <location>
        <begin position="20"/>
        <end position="155"/>
    </location>
</feature>
<name>A0ABV2D910_9HYPH</name>
<keyword evidence="3" id="KW-1185">Reference proteome</keyword>